<feature type="transmembrane region" description="Helical" evidence="2">
    <location>
        <begin position="548"/>
        <end position="570"/>
    </location>
</feature>
<protein>
    <recommendedName>
        <fullName evidence="3">PGG domain-containing protein</fullName>
    </recommendedName>
</protein>
<dbReference type="InterPro" id="IPR036770">
    <property type="entry name" value="Ankyrin_rpt-contain_sf"/>
</dbReference>
<dbReference type="Proteomes" id="UP001630127">
    <property type="component" value="Unassembled WGS sequence"/>
</dbReference>
<reference evidence="4 5" key="1">
    <citation type="submission" date="2024-11" db="EMBL/GenBank/DDBJ databases">
        <title>A near-complete genome assembly of Cinchona calisaya.</title>
        <authorList>
            <person name="Lian D.C."/>
            <person name="Zhao X.W."/>
            <person name="Wei L."/>
        </authorList>
    </citation>
    <scope>NUCLEOTIDE SEQUENCE [LARGE SCALE GENOMIC DNA]</scope>
    <source>
        <tissue evidence="4">Nenye</tissue>
    </source>
</reference>
<evidence type="ECO:0000259" key="3">
    <source>
        <dbReference type="Pfam" id="PF13962"/>
    </source>
</evidence>
<evidence type="ECO:0000256" key="2">
    <source>
        <dbReference type="SAM" id="Phobius"/>
    </source>
</evidence>
<accession>A0ABD3ANG1</accession>
<keyword evidence="2" id="KW-0472">Membrane</keyword>
<dbReference type="Pfam" id="PF12796">
    <property type="entry name" value="Ank_2"/>
    <property type="match status" value="1"/>
</dbReference>
<name>A0ABD3ANG1_9GENT</name>
<organism evidence="4 5">
    <name type="scientific">Cinchona calisaya</name>
    <dbReference type="NCBI Taxonomy" id="153742"/>
    <lineage>
        <taxon>Eukaryota</taxon>
        <taxon>Viridiplantae</taxon>
        <taxon>Streptophyta</taxon>
        <taxon>Embryophyta</taxon>
        <taxon>Tracheophyta</taxon>
        <taxon>Spermatophyta</taxon>
        <taxon>Magnoliopsida</taxon>
        <taxon>eudicotyledons</taxon>
        <taxon>Gunneridae</taxon>
        <taxon>Pentapetalae</taxon>
        <taxon>asterids</taxon>
        <taxon>lamiids</taxon>
        <taxon>Gentianales</taxon>
        <taxon>Rubiaceae</taxon>
        <taxon>Cinchonoideae</taxon>
        <taxon>Cinchoneae</taxon>
        <taxon>Cinchona</taxon>
    </lineage>
</organism>
<dbReference type="PANTHER" id="PTHR24177">
    <property type="entry name" value="CASKIN"/>
    <property type="match status" value="1"/>
</dbReference>
<evidence type="ECO:0000313" key="4">
    <source>
        <dbReference type="EMBL" id="KAL3532711.1"/>
    </source>
</evidence>
<dbReference type="SUPFAM" id="SSF48403">
    <property type="entry name" value="Ankyrin repeat"/>
    <property type="match status" value="1"/>
</dbReference>
<evidence type="ECO:0000313" key="5">
    <source>
        <dbReference type="Proteomes" id="UP001630127"/>
    </source>
</evidence>
<dbReference type="AlphaFoldDB" id="A0ABD3ANG1"/>
<dbReference type="InterPro" id="IPR002110">
    <property type="entry name" value="Ankyrin_rpt"/>
</dbReference>
<feature type="transmembrane region" description="Helical" evidence="2">
    <location>
        <begin position="465"/>
        <end position="485"/>
    </location>
</feature>
<keyword evidence="2" id="KW-0812">Transmembrane</keyword>
<comment type="caution">
    <text evidence="4">The sequence shown here is derived from an EMBL/GenBank/DDBJ whole genome shotgun (WGS) entry which is preliminary data.</text>
</comment>
<dbReference type="SMART" id="SM00248">
    <property type="entry name" value="ANK"/>
    <property type="match status" value="4"/>
</dbReference>
<dbReference type="PROSITE" id="PS50297">
    <property type="entry name" value="ANK_REP_REGION"/>
    <property type="match status" value="1"/>
</dbReference>
<dbReference type="InterPro" id="IPR026961">
    <property type="entry name" value="PGG_dom"/>
</dbReference>
<keyword evidence="1" id="KW-0040">ANK repeat</keyword>
<feature type="domain" description="PGG" evidence="3">
    <location>
        <begin position="456"/>
        <end position="569"/>
    </location>
</feature>
<dbReference type="PROSITE" id="PS50088">
    <property type="entry name" value="ANK_REPEAT"/>
    <property type="match status" value="1"/>
</dbReference>
<evidence type="ECO:0000256" key="1">
    <source>
        <dbReference type="PROSITE-ProRule" id="PRU00023"/>
    </source>
</evidence>
<feature type="repeat" description="ANK" evidence="1">
    <location>
        <begin position="91"/>
        <end position="115"/>
    </location>
</feature>
<keyword evidence="5" id="KW-1185">Reference proteome</keyword>
<dbReference type="EMBL" id="JBJUIK010000003">
    <property type="protein sequence ID" value="KAL3532711.1"/>
    <property type="molecule type" value="Genomic_DNA"/>
</dbReference>
<sequence length="627" mass="69675">MAISSAQSIIDSSNTEKDINFYLPLYKAAIRGDWDSAKRFIDLNPEAITAVITKNRETLLHISAGRNESIQFVDELVKLMPTNALSMTNRFNETALHLAARCGNTEIAKLLVNKNPGLPNIWSDTKLLPLHLAALFGHKEMVLYLLTVTSNNVDPSPFVGQPGITLMNIVVTSGFYDVALDLLQHYSELATTISPGGNTPLSIIAGKPSAFPSGSSLSFFQQVIYFCIPKKLEKPLDQNSRQDVENLSQKPRKLLMYGCQMFYSKFWEVIGRTVPYVKDIKNIKVMHHEAIELVKCLCIEDSHVDSSKSARIFKPAIILGATLGIYEVVTEILKSFPSAIWSLDQEHHDLFQMAVINRHETIFNILYQMDEHAHLVTQNIDKYENNILHLAGRLASLDRLNLVTGAALQMQRELQWHKEVEKFVQPSYKVKENSAGKTPAMVFTEEHKDLISEGEQWLKDTATSCIFAAVLIVTVVCASAITVPGGSSADNGFPIFAKKGPFICFAISNTLSLFSSSTSVFMFLSILNSRCAEADFLYSIPNKLIIGLINLFLSTAMLMVAFGAAMYIVFGHEKNLVIVPLSVLVCLPVILFMSSQYPLLKDMIKSTYGPSIFGNQTMSFLYGSVTK</sequence>
<keyword evidence="2" id="KW-1133">Transmembrane helix</keyword>
<dbReference type="Pfam" id="PF13962">
    <property type="entry name" value="PGG"/>
    <property type="match status" value="1"/>
</dbReference>
<feature type="transmembrane region" description="Helical" evidence="2">
    <location>
        <begin position="576"/>
        <end position="595"/>
    </location>
</feature>
<feature type="transmembrane region" description="Helical" evidence="2">
    <location>
        <begin position="505"/>
        <end position="527"/>
    </location>
</feature>
<proteinExistence type="predicted"/>
<gene>
    <name evidence="4" type="ORF">ACH5RR_006232</name>
</gene>
<dbReference type="Gene3D" id="1.25.40.20">
    <property type="entry name" value="Ankyrin repeat-containing domain"/>
    <property type="match status" value="1"/>
</dbReference>
<dbReference type="PANTHER" id="PTHR24177:SF482">
    <property type="entry name" value="PGG DOMAIN-CONTAINING PROTEIN"/>
    <property type="match status" value="1"/>
</dbReference>